<dbReference type="OrthoDB" id="6093641at2759"/>
<evidence type="ECO:0000313" key="2">
    <source>
        <dbReference type="EMBL" id="CAH1971853.1"/>
    </source>
</evidence>
<feature type="compositionally biased region" description="Basic and acidic residues" evidence="1">
    <location>
        <begin position="64"/>
        <end position="74"/>
    </location>
</feature>
<reference evidence="2" key="1">
    <citation type="submission" date="2022-03" db="EMBL/GenBank/DDBJ databases">
        <authorList>
            <person name="Sayadi A."/>
        </authorList>
    </citation>
    <scope>NUCLEOTIDE SEQUENCE</scope>
</reference>
<organism evidence="2 3">
    <name type="scientific">Acanthoscelides obtectus</name>
    <name type="common">Bean weevil</name>
    <name type="synonym">Bruchus obtectus</name>
    <dbReference type="NCBI Taxonomy" id="200917"/>
    <lineage>
        <taxon>Eukaryota</taxon>
        <taxon>Metazoa</taxon>
        <taxon>Ecdysozoa</taxon>
        <taxon>Arthropoda</taxon>
        <taxon>Hexapoda</taxon>
        <taxon>Insecta</taxon>
        <taxon>Pterygota</taxon>
        <taxon>Neoptera</taxon>
        <taxon>Endopterygota</taxon>
        <taxon>Coleoptera</taxon>
        <taxon>Polyphaga</taxon>
        <taxon>Cucujiformia</taxon>
        <taxon>Chrysomeloidea</taxon>
        <taxon>Chrysomelidae</taxon>
        <taxon>Bruchinae</taxon>
        <taxon>Bruchini</taxon>
        <taxon>Acanthoscelides</taxon>
    </lineage>
</organism>
<name>A0A9P0PAC8_ACAOB</name>
<evidence type="ECO:0000313" key="3">
    <source>
        <dbReference type="Proteomes" id="UP001152888"/>
    </source>
</evidence>
<comment type="caution">
    <text evidence="2">The sequence shown here is derived from an EMBL/GenBank/DDBJ whole genome shotgun (WGS) entry which is preliminary data.</text>
</comment>
<protein>
    <submittedName>
        <fullName evidence="2">Uncharacterized protein</fullName>
    </submittedName>
</protein>
<dbReference type="Proteomes" id="UP001152888">
    <property type="component" value="Unassembled WGS sequence"/>
</dbReference>
<dbReference type="EMBL" id="CAKOFQ010006790">
    <property type="protein sequence ID" value="CAH1971853.1"/>
    <property type="molecule type" value="Genomic_DNA"/>
</dbReference>
<evidence type="ECO:0000256" key="1">
    <source>
        <dbReference type="SAM" id="MobiDB-lite"/>
    </source>
</evidence>
<feature type="region of interest" description="Disordered" evidence="1">
    <location>
        <begin position="62"/>
        <end position="81"/>
    </location>
</feature>
<keyword evidence="3" id="KW-1185">Reference proteome</keyword>
<proteinExistence type="predicted"/>
<accession>A0A9P0PAC8</accession>
<gene>
    <name evidence="2" type="ORF">ACAOBT_LOCUS9643</name>
</gene>
<sequence length="81" mass="9205">MKQLRNAKKGSSSSLILGGRFGRSCFLKAGGCLGKRTENHLPVRDINELTLQSRGFMKLFGKPQRRDQTSDHSSDILYWYD</sequence>
<dbReference type="AlphaFoldDB" id="A0A9P0PAC8"/>